<proteinExistence type="predicted"/>
<dbReference type="Gene3D" id="3.20.20.80">
    <property type="entry name" value="Glycosidases"/>
    <property type="match status" value="1"/>
</dbReference>
<gene>
    <name evidence="5" type="ORF">ESB00_06830</name>
</gene>
<feature type="signal peptide" evidence="2">
    <location>
        <begin position="1"/>
        <end position="22"/>
    </location>
</feature>
<feature type="chain" id="PRO_5020809083" evidence="2">
    <location>
        <begin position="23"/>
        <end position="488"/>
    </location>
</feature>
<dbReference type="PANTHER" id="PTHR37836">
    <property type="entry name" value="LMO1036 PROTEIN"/>
    <property type="match status" value="1"/>
</dbReference>
<dbReference type="OrthoDB" id="59486at2"/>
<dbReference type="PANTHER" id="PTHR37836:SF3">
    <property type="entry name" value="ENDOGLUCANASE"/>
    <property type="match status" value="1"/>
</dbReference>
<dbReference type="AlphaFoldDB" id="A0A4Q1C9A9"/>
<name>A0A4Q1C9A9_9BACT</name>
<dbReference type="Pfam" id="PF13204">
    <property type="entry name" value="Apiosidase"/>
    <property type="match status" value="1"/>
</dbReference>
<dbReference type="EMBL" id="SDHX01000001">
    <property type="protein sequence ID" value="RXK55597.1"/>
    <property type="molecule type" value="Genomic_DNA"/>
</dbReference>
<comment type="caution">
    <text evidence="5">The sequence shown here is derived from an EMBL/GenBank/DDBJ whole genome shotgun (WGS) entry which is preliminary data.</text>
</comment>
<evidence type="ECO:0000259" key="4">
    <source>
        <dbReference type="Pfam" id="PF13204"/>
    </source>
</evidence>
<sequence length="488" mass="54191">MHPVRTLFCGLSLFLFSAAGLAAPLLPIRVHSGGHHLETTDGRPFFWLGDTAWSLLHATDRDECSYYLRTRADQGYTVIQVNVLAEMDGVRRPTALGLKPFHNLDAARPVDAYFDRFVELVDEAAARGLYVAVLPAWGDKLTAPWGEGPRLFDLTNLPVVRAYGRYLGTKLRGRTNVIWMLGGDRPALLDPARPNEYPSSAGIAAGFPPDHDWRPVWREMLAGLNEGYGAKALTLYHPPGGHSSTSFMLSGESWLDVHAWQSGHGGGRDVPVWESIASDYARNPPKPVLDLEPNYEDHPVSPWPVWDPANGYFRDHDVRKQCFRSVFAGAAGVTYGHHAVWQFAGQRNAPVNFADRDWVDALHRPGARQMIHLRRLIESRPFFNRVPDPLLVAAPGRDRSRHLVACREAEGSYAFVYFPESEQTAIVDLSRLKPGTFRVRWYDPRTGASRDAGTISGPGPRELRSPANGPDWVLVLDHTGAGYPAPGM</sequence>
<dbReference type="SUPFAM" id="SSF51445">
    <property type="entry name" value="(Trans)glycosidases"/>
    <property type="match status" value="1"/>
</dbReference>
<keyword evidence="6" id="KW-1185">Reference proteome</keyword>
<feature type="domain" description="Putative collagen-binding" evidence="3">
    <location>
        <begin position="386"/>
        <end position="477"/>
    </location>
</feature>
<feature type="domain" description="Apiosidase-like catalytic" evidence="4">
    <location>
        <begin position="33"/>
        <end position="383"/>
    </location>
</feature>
<dbReference type="Proteomes" id="UP000290218">
    <property type="component" value="Unassembled WGS sequence"/>
</dbReference>
<dbReference type="Pfam" id="PF12904">
    <property type="entry name" value="Collagen_bind_2"/>
    <property type="match status" value="1"/>
</dbReference>
<evidence type="ECO:0000313" key="6">
    <source>
        <dbReference type="Proteomes" id="UP000290218"/>
    </source>
</evidence>
<dbReference type="InterPro" id="IPR025277">
    <property type="entry name" value="Apiosidase-like_cat_dom"/>
</dbReference>
<evidence type="ECO:0000259" key="3">
    <source>
        <dbReference type="Pfam" id="PF12904"/>
    </source>
</evidence>
<dbReference type="InterPro" id="IPR017853">
    <property type="entry name" value="GH"/>
</dbReference>
<keyword evidence="2" id="KW-0732">Signal</keyword>
<reference evidence="5 6" key="1">
    <citation type="submission" date="2019-01" db="EMBL/GenBank/DDBJ databases">
        <title>Lacunisphaera sp. strain TWA-58.</title>
        <authorList>
            <person name="Chen W.-M."/>
        </authorList>
    </citation>
    <scope>NUCLEOTIDE SEQUENCE [LARGE SCALE GENOMIC DNA]</scope>
    <source>
        <strain evidence="5 6">TWA-58</strain>
    </source>
</reference>
<protein>
    <submittedName>
        <fullName evidence="5">DUF4038 domain-containing protein</fullName>
    </submittedName>
</protein>
<evidence type="ECO:0000313" key="5">
    <source>
        <dbReference type="EMBL" id="RXK55597.1"/>
    </source>
</evidence>
<feature type="region of interest" description="Disordered" evidence="1">
    <location>
        <begin position="448"/>
        <end position="468"/>
    </location>
</feature>
<dbReference type="InterPro" id="IPR024749">
    <property type="entry name" value="Collagen-bd_put"/>
</dbReference>
<dbReference type="RefSeq" id="WP_129046962.1">
    <property type="nucleotide sequence ID" value="NZ_SDHX01000001.1"/>
</dbReference>
<evidence type="ECO:0000256" key="1">
    <source>
        <dbReference type="SAM" id="MobiDB-lite"/>
    </source>
</evidence>
<organism evidence="5 6">
    <name type="scientific">Oleiharenicola lentus</name>
    <dbReference type="NCBI Taxonomy" id="2508720"/>
    <lineage>
        <taxon>Bacteria</taxon>
        <taxon>Pseudomonadati</taxon>
        <taxon>Verrucomicrobiota</taxon>
        <taxon>Opitutia</taxon>
        <taxon>Opitutales</taxon>
        <taxon>Opitutaceae</taxon>
        <taxon>Oleiharenicola</taxon>
    </lineage>
</organism>
<evidence type="ECO:0000256" key="2">
    <source>
        <dbReference type="SAM" id="SignalP"/>
    </source>
</evidence>
<accession>A0A4Q1C9A9</accession>